<proteinExistence type="predicted"/>
<evidence type="ECO:0000313" key="3">
    <source>
        <dbReference type="Proteomes" id="UP000332933"/>
    </source>
</evidence>
<organism evidence="2 3">
    <name type="scientific">Aphanomyces stellatus</name>
    <dbReference type="NCBI Taxonomy" id="120398"/>
    <lineage>
        <taxon>Eukaryota</taxon>
        <taxon>Sar</taxon>
        <taxon>Stramenopiles</taxon>
        <taxon>Oomycota</taxon>
        <taxon>Saprolegniomycetes</taxon>
        <taxon>Saprolegniales</taxon>
        <taxon>Verrucalvaceae</taxon>
        <taxon>Aphanomyces</taxon>
    </lineage>
</organism>
<reference evidence="1" key="2">
    <citation type="submission" date="2019-06" db="EMBL/GenBank/DDBJ databases">
        <title>Genomics analysis of Aphanomyces spp. identifies a new class of oomycete effector associated with host adaptation.</title>
        <authorList>
            <person name="Gaulin E."/>
        </authorList>
    </citation>
    <scope>NUCLEOTIDE SEQUENCE</scope>
    <source>
        <strain evidence="1">CBS 578.67</strain>
    </source>
</reference>
<dbReference type="EMBL" id="VJMH01006185">
    <property type="protein sequence ID" value="KAF0691180.1"/>
    <property type="molecule type" value="Genomic_DNA"/>
</dbReference>
<keyword evidence="3" id="KW-1185">Reference proteome</keyword>
<dbReference type="EMBL" id="CAADRA010006206">
    <property type="protein sequence ID" value="VFT94296.1"/>
    <property type="molecule type" value="Genomic_DNA"/>
</dbReference>
<evidence type="ECO:0000313" key="2">
    <source>
        <dbReference type="EMBL" id="VFT94296.1"/>
    </source>
</evidence>
<sequence length="456" mass="50647">MMLPMALATAVEARRRRHERTTISTAELAALDAVRAVQSTPEGKAMLAALAKEERSRHRIPHASAAAALFRRPVYAMTKDEAVAAVAQRQLDDAVRRAHAVARHMFRVVFPPTAACACPDDAEAAFATVDEYFTHAYCPCDAATRACHVALLQGTLQPVDSMTGRLWDAVERALTTDDPQAVVDLVAITPPLPRHATTVHANGVEIEDAILRALVDLKRWFLSTADNSVAANDKAAHRTPKTATDVMYEQLERLLALRWRILLHVTATSTVKNDDSRPTDQRVSEWHVRHFADAKQAFYARWASLQYTAMLKHFQRDALHALRAVAETTARRVVDRRRQARHWLHQRASLAYMRVTGKRAMIATMATFLAGDALRSVSNQAADAVRSRRFALKGLHERRDHAVLRIDDAATWLGACPSLALIVGGIVQRAAWNIRRQHAIAFLHEAAVRARGRLSG</sequence>
<dbReference type="AlphaFoldDB" id="A0A485L9P7"/>
<dbReference type="Proteomes" id="UP000332933">
    <property type="component" value="Unassembled WGS sequence"/>
</dbReference>
<name>A0A485L9P7_9STRA</name>
<accession>A0A485L9P7</accession>
<reference evidence="2 3" key="1">
    <citation type="submission" date="2019-03" db="EMBL/GenBank/DDBJ databases">
        <authorList>
            <person name="Gaulin E."/>
            <person name="Dumas B."/>
        </authorList>
    </citation>
    <scope>NUCLEOTIDE SEQUENCE [LARGE SCALE GENOMIC DNA]</scope>
    <source>
        <strain evidence="2">CBS 568.67</strain>
    </source>
</reference>
<protein>
    <submittedName>
        <fullName evidence="2">Aste57867_17543 protein</fullName>
    </submittedName>
</protein>
<gene>
    <name evidence="2" type="primary">Aste57867_17543</name>
    <name evidence="1" type="ORF">As57867_017483</name>
    <name evidence="2" type="ORF">ASTE57867_17543</name>
</gene>
<evidence type="ECO:0000313" key="1">
    <source>
        <dbReference type="EMBL" id="KAF0691180.1"/>
    </source>
</evidence>